<dbReference type="STRING" id="75743.A0A401Q6K2"/>
<feature type="non-terminal residue" evidence="2">
    <location>
        <position position="89"/>
    </location>
</feature>
<organism evidence="2 3">
    <name type="scientific">Scyliorhinus torazame</name>
    <name type="common">Cloudy catshark</name>
    <name type="synonym">Catulus torazame</name>
    <dbReference type="NCBI Taxonomy" id="75743"/>
    <lineage>
        <taxon>Eukaryota</taxon>
        <taxon>Metazoa</taxon>
        <taxon>Chordata</taxon>
        <taxon>Craniata</taxon>
        <taxon>Vertebrata</taxon>
        <taxon>Chondrichthyes</taxon>
        <taxon>Elasmobranchii</taxon>
        <taxon>Galeomorphii</taxon>
        <taxon>Galeoidea</taxon>
        <taxon>Carcharhiniformes</taxon>
        <taxon>Scyliorhinidae</taxon>
        <taxon>Scyliorhinus</taxon>
    </lineage>
</organism>
<dbReference type="Pfam" id="PF08434">
    <property type="entry name" value="CLCA"/>
    <property type="match status" value="1"/>
</dbReference>
<reference evidence="2 3" key="1">
    <citation type="journal article" date="2018" name="Nat. Ecol. Evol.">
        <title>Shark genomes provide insights into elasmobranch evolution and the origin of vertebrates.</title>
        <authorList>
            <person name="Hara Y"/>
            <person name="Yamaguchi K"/>
            <person name="Onimaru K"/>
            <person name="Kadota M"/>
            <person name="Koyanagi M"/>
            <person name="Keeley SD"/>
            <person name="Tatsumi K"/>
            <person name="Tanaka K"/>
            <person name="Motone F"/>
            <person name="Kageyama Y"/>
            <person name="Nozu R"/>
            <person name="Adachi N"/>
            <person name="Nishimura O"/>
            <person name="Nakagawa R"/>
            <person name="Tanegashima C"/>
            <person name="Kiyatake I"/>
            <person name="Matsumoto R"/>
            <person name="Murakumo K"/>
            <person name="Nishida K"/>
            <person name="Terakita A"/>
            <person name="Kuratani S"/>
            <person name="Sato K"/>
            <person name="Hyodo S Kuraku.S."/>
        </authorList>
    </citation>
    <scope>NUCLEOTIDE SEQUENCE [LARGE SCALE GENOMIC DNA]</scope>
</reference>
<dbReference type="Proteomes" id="UP000288216">
    <property type="component" value="Unassembled WGS sequence"/>
</dbReference>
<evidence type="ECO:0000313" key="3">
    <source>
        <dbReference type="Proteomes" id="UP000288216"/>
    </source>
</evidence>
<evidence type="ECO:0000259" key="1">
    <source>
        <dbReference type="Pfam" id="PF08434"/>
    </source>
</evidence>
<dbReference type="InterPro" id="IPR013642">
    <property type="entry name" value="CLCA_N"/>
</dbReference>
<accession>A0A401Q6K2</accession>
<sequence>MCAEADVIIAEPYLKYGDEPYTQQYGGCGEKGQYIHFTPNFIRNSSLTQIYGPKEKVFVHEWAHLQWGVFDEYNQLVPYYLSNGKYEAT</sequence>
<gene>
    <name evidence="2" type="ORF">scyTo_0022103</name>
</gene>
<feature type="domain" description="Calcium-activated chloride channel N-terminal" evidence="1">
    <location>
        <begin position="4"/>
        <end position="88"/>
    </location>
</feature>
<name>A0A401Q6K2_SCYTO</name>
<dbReference type="EMBL" id="BFAA01021230">
    <property type="protein sequence ID" value="GCB80992.1"/>
    <property type="molecule type" value="Genomic_DNA"/>
</dbReference>
<comment type="caution">
    <text evidence="2">The sequence shown here is derived from an EMBL/GenBank/DDBJ whole genome shotgun (WGS) entry which is preliminary data.</text>
</comment>
<protein>
    <recommendedName>
        <fullName evidence="1">Calcium-activated chloride channel N-terminal domain-containing protein</fullName>
    </recommendedName>
</protein>
<dbReference type="AlphaFoldDB" id="A0A401Q6K2"/>
<keyword evidence="3" id="KW-1185">Reference proteome</keyword>
<dbReference type="OrthoDB" id="687730at2759"/>
<proteinExistence type="predicted"/>
<evidence type="ECO:0000313" key="2">
    <source>
        <dbReference type="EMBL" id="GCB80992.1"/>
    </source>
</evidence>